<reference evidence="3" key="1">
    <citation type="submission" date="2021-06" db="EMBL/GenBank/DDBJ databases">
        <authorList>
            <person name="Kallberg Y."/>
            <person name="Tangrot J."/>
            <person name="Rosling A."/>
        </authorList>
    </citation>
    <scope>NUCLEOTIDE SEQUENCE</scope>
    <source>
        <strain evidence="3">FL966</strain>
    </source>
</reference>
<dbReference type="OrthoDB" id="3163292at2759"/>
<dbReference type="Gene3D" id="4.10.240.10">
    <property type="entry name" value="Zn(2)-C6 fungal-type DNA-binding domain"/>
    <property type="match status" value="1"/>
</dbReference>
<dbReference type="InterPro" id="IPR036864">
    <property type="entry name" value="Zn2-C6_fun-type_DNA-bd_sf"/>
</dbReference>
<feature type="domain" description="Zn(2)-C6 fungal-type" evidence="2">
    <location>
        <begin position="13"/>
        <end position="43"/>
    </location>
</feature>
<dbReference type="EMBL" id="CAJVQA010002812">
    <property type="protein sequence ID" value="CAG8558043.1"/>
    <property type="molecule type" value="Genomic_DNA"/>
</dbReference>
<dbReference type="InterPro" id="IPR001138">
    <property type="entry name" value="Zn2Cys6_DnaBD"/>
</dbReference>
<evidence type="ECO:0000313" key="3">
    <source>
        <dbReference type="EMBL" id="CAG8558043.1"/>
    </source>
</evidence>
<dbReference type="InterPro" id="IPR050797">
    <property type="entry name" value="Carb_Metab_Trans_Reg"/>
</dbReference>
<dbReference type="Proteomes" id="UP000789759">
    <property type="component" value="Unassembled WGS sequence"/>
</dbReference>
<sequence length="136" mass="15739">MKDKPKRTHATIACINCRNKRIRCSYVANACKNCAKQNLQCTFIKSSRKRGPKGVDNKNVINQDDKYRAVNNIHDGVLFNNSELFNSSLYHNVQDINHFVNSCGSHYPSEFQMNIVSQGPTHYYPMELSWYFMIVN</sequence>
<accession>A0A9N9B7G4</accession>
<evidence type="ECO:0000313" key="4">
    <source>
        <dbReference type="Proteomes" id="UP000789759"/>
    </source>
</evidence>
<evidence type="ECO:0000259" key="2">
    <source>
        <dbReference type="PROSITE" id="PS50048"/>
    </source>
</evidence>
<keyword evidence="1" id="KW-0539">Nucleus</keyword>
<dbReference type="Pfam" id="PF00172">
    <property type="entry name" value="Zn_clus"/>
    <property type="match status" value="1"/>
</dbReference>
<dbReference type="GO" id="GO:0008270">
    <property type="term" value="F:zinc ion binding"/>
    <property type="evidence" value="ECO:0007669"/>
    <property type="project" value="InterPro"/>
</dbReference>
<comment type="caution">
    <text evidence="3">The sequence shown here is derived from an EMBL/GenBank/DDBJ whole genome shotgun (WGS) entry which is preliminary data.</text>
</comment>
<dbReference type="AlphaFoldDB" id="A0A9N9B7G4"/>
<protein>
    <submittedName>
        <fullName evidence="3">10746_t:CDS:1</fullName>
    </submittedName>
</protein>
<dbReference type="PROSITE" id="PS00463">
    <property type="entry name" value="ZN2_CY6_FUNGAL_1"/>
    <property type="match status" value="1"/>
</dbReference>
<proteinExistence type="predicted"/>
<dbReference type="SUPFAM" id="SSF57701">
    <property type="entry name" value="Zn2/Cys6 DNA-binding domain"/>
    <property type="match status" value="1"/>
</dbReference>
<dbReference type="SMART" id="SM00066">
    <property type="entry name" value="GAL4"/>
    <property type="match status" value="1"/>
</dbReference>
<dbReference type="PROSITE" id="PS50048">
    <property type="entry name" value="ZN2_CY6_FUNGAL_2"/>
    <property type="match status" value="1"/>
</dbReference>
<feature type="non-terminal residue" evidence="3">
    <location>
        <position position="136"/>
    </location>
</feature>
<dbReference type="CDD" id="cd00067">
    <property type="entry name" value="GAL4"/>
    <property type="match status" value="1"/>
</dbReference>
<dbReference type="GO" id="GO:0000981">
    <property type="term" value="F:DNA-binding transcription factor activity, RNA polymerase II-specific"/>
    <property type="evidence" value="ECO:0007669"/>
    <property type="project" value="InterPro"/>
</dbReference>
<organism evidence="3 4">
    <name type="scientific">Cetraspora pellucida</name>
    <dbReference type="NCBI Taxonomy" id="1433469"/>
    <lineage>
        <taxon>Eukaryota</taxon>
        <taxon>Fungi</taxon>
        <taxon>Fungi incertae sedis</taxon>
        <taxon>Mucoromycota</taxon>
        <taxon>Glomeromycotina</taxon>
        <taxon>Glomeromycetes</taxon>
        <taxon>Diversisporales</taxon>
        <taxon>Gigasporaceae</taxon>
        <taxon>Cetraspora</taxon>
    </lineage>
</organism>
<evidence type="ECO:0000256" key="1">
    <source>
        <dbReference type="ARBA" id="ARBA00023242"/>
    </source>
</evidence>
<name>A0A9N9B7G4_9GLOM</name>
<gene>
    <name evidence="3" type="ORF">CPELLU_LOCUS5068</name>
</gene>
<keyword evidence="4" id="KW-1185">Reference proteome</keyword>
<dbReference type="PANTHER" id="PTHR31668">
    <property type="entry name" value="GLUCOSE TRANSPORT TRANSCRIPTION REGULATOR RGT1-RELATED-RELATED"/>
    <property type="match status" value="1"/>
</dbReference>